<sequence>MFRQLAVTILRFMITWRTVEARALRPNKSAGARQVTRRHRSICVTTPNERPRGTGFRLLAKSCLLRNQPTSDKHPPQQHIRPLVVSTLGTVHKTTIRSI</sequence>
<evidence type="ECO:0000256" key="1">
    <source>
        <dbReference type="SAM" id="SignalP"/>
    </source>
</evidence>
<accession>A0A147BDR9</accession>
<organism evidence="2">
    <name type="scientific">Ixodes ricinus</name>
    <name type="common">Common tick</name>
    <name type="synonym">Acarus ricinus</name>
    <dbReference type="NCBI Taxonomy" id="34613"/>
    <lineage>
        <taxon>Eukaryota</taxon>
        <taxon>Metazoa</taxon>
        <taxon>Ecdysozoa</taxon>
        <taxon>Arthropoda</taxon>
        <taxon>Chelicerata</taxon>
        <taxon>Arachnida</taxon>
        <taxon>Acari</taxon>
        <taxon>Parasitiformes</taxon>
        <taxon>Ixodida</taxon>
        <taxon>Ixodoidea</taxon>
        <taxon>Ixodidae</taxon>
        <taxon>Ixodinae</taxon>
        <taxon>Ixodes</taxon>
    </lineage>
</organism>
<evidence type="ECO:0000313" key="2">
    <source>
        <dbReference type="EMBL" id="JAR88920.1"/>
    </source>
</evidence>
<dbReference type="EMBL" id="GEGO01006484">
    <property type="protein sequence ID" value="JAR88920.1"/>
    <property type="molecule type" value="Transcribed_RNA"/>
</dbReference>
<feature type="chain" id="PRO_5007542047" evidence="1">
    <location>
        <begin position="22"/>
        <end position="99"/>
    </location>
</feature>
<name>A0A147BDR9_IXORI</name>
<dbReference type="AlphaFoldDB" id="A0A147BDR9"/>
<protein>
    <submittedName>
        <fullName evidence="2">Putative secreted protein</fullName>
    </submittedName>
</protein>
<reference evidence="2" key="1">
    <citation type="journal article" date="2018" name="PLoS Negl. Trop. Dis.">
        <title>Sialome diversity of ticks revealed by RNAseq of single tick salivary glands.</title>
        <authorList>
            <person name="Perner J."/>
            <person name="Kropackova S."/>
            <person name="Kopacek P."/>
            <person name="Ribeiro J.M."/>
        </authorList>
    </citation>
    <scope>NUCLEOTIDE SEQUENCE</scope>
    <source>
        <strain evidence="2">Siblings of single egg batch collected in Ceske Budejovice</strain>
        <tissue evidence="2">Salivary glands</tissue>
    </source>
</reference>
<proteinExistence type="predicted"/>
<keyword evidence="1" id="KW-0732">Signal</keyword>
<feature type="signal peptide" evidence="1">
    <location>
        <begin position="1"/>
        <end position="21"/>
    </location>
</feature>